<dbReference type="EMBL" id="BHGK01000001">
    <property type="protein sequence ID" value="GCA66674.1"/>
    <property type="molecule type" value="Genomic_DNA"/>
</dbReference>
<dbReference type="FunFam" id="3.40.50.720:FF:000203">
    <property type="entry name" value="D-3-phosphoglycerate dehydrogenase (SerA)"/>
    <property type="match status" value="1"/>
</dbReference>
<dbReference type="InterPro" id="IPR029752">
    <property type="entry name" value="D-isomer_DH_CS1"/>
</dbReference>
<accession>A0A391NYP9</accession>
<evidence type="ECO:0000256" key="3">
    <source>
        <dbReference type="ARBA" id="ARBA00023027"/>
    </source>
</evidence>
<dbReference type="Proteomes" id="UP000265643">
    <property type="component" value="Unassembled WGS sequence"/>
</dbReference>
<keyword evidence="2 4" id="KW-0560">Oxidoreductase</keyword>
<keyword evidence="8" id="KW-1185">Reference proteome</keyword>
<evidence type="ECO:0000259" key="6">
    <source>
        <dbReference type="Pfam" id="PF02826"/>
    </source>
</evidence>
<feature type="domain" description="D-isomer specific 2-hydroxyacid dehydrogenase NAD-binding" evidence="6">
    <location>
        <begin position="109"/>
        <end position="288"/>
    </location>
</feature>
<dbReference type="AlphaFoldDB" id="A0A391NYP9"/>
<comment type="caution">
    <text evidence="7">The sequence shown here is derived from an EMBL/GenBank/DDBJ whole genome shotgun (WGS) entry which is preliminary data.</text>
</comment>
<evidence type="ECO:0000313" key="8">
    <source>
        <dbReference type="Proteomes" id="UP000265643"/>
    </source>
</evidence>
<dbReference type="PROSITE" id="PS00671">
    <property type="entry name" value="D_2_HYDROXYACID_DH_3"/>
    <property type="match status" value="1"/>
</dbReference>
<dbReference type="InterPro" id="IPR050418">
    <property type="entry name" value="D-iso_2-hydroxyacid_DH_PdxB"/>
</dbReference>
<evidence type="ECO:0000256" key="2">
    <source>
        <dbReference type="ARBA" id="ARBA00023002"/>
    </source>
</evidence>
<dbReference type="InterPro" id="IPR006140">
    <property type="entry name" value="D-isomer_DH_NAD-bd"/>
</dbReference>
<dbReference type="PROSITE" id="PS00065">
    <property type="entry name" value="D_2_HYDROXYACID_DH_1"/>
    <property type="match status" value="1"/>
</dbReference>
<keyword evidence="3" id="KW-0520">NAD</keyword>
<dbReference type="InterPro" id="IPR029753">
    <property type="entry name" value="D-isomer_DH_CS"/>
</dbReference>
<dbReference type="PANTHER" id="PTHR43761">
    <property type="entry name" value="D-ISOMER SPECIFIC 2-HYDROXYACID DEHYDROGENASE FAMILY PROTEIN (AFU_ORTHOLOGUE AFUA_1G13630)"/>
    <property type="match status" value="1"/>
</dbReference>
<dbReference type="GO" id="GO:0016616">
    <property type="term" value="F:oxidoreductase activity, acting on the CH-OH group of donors, NAD or NADP as acceptor"/>
    <property type="evidence" value="ECO:0007669"/>
    <property type="project" value="InterPro"/>
</dbReference>
<dbReference type="CDD" id="cd12162">
    <property type="entry name" value="2-Hacid_dh_4"/>
    <property type="match status" value="1"/>
</dbReference>
<dbReference type="GO" id="GO:0051287">
    <property type="term" value="F:NAD binding"/>
    <property type="evidence" value="ECO:0007669"/>
    <property type="project" value="InterPro"/>
</dbReference>
<proteinExistence type="inferred from homology"/>
<evidence type="ECO:0000256" key="1">
    <source>
        <dbReference type="ARBA" id="ARBA00005854"/>
    </source>
</evidence>
<evidence type="ECO:0000313" key="7">
    <source>
        <dbReference type="EMBL" id="GCA66674.1"/>
    </source>
</evidence>
<dbReference type="InterPro" id="IPR006139">
    <property type="entry name" value="D-isomer_2_OHA_DH_cat_dom"/>
</dbReference>
<comment type="similarity">
    <text evidence="1 4">Belongs to the D-isomer specific 2-hydroxyacid dehydrogenase family.</text>
</comment>
<evidence type="ECO:0000259" key="5">
    <source>
        <dbReference type="Pfam" id="PF00389"/>
    </source>
</evidence>
<feature type="domain" description="D-isomer specific 2-hydroxyacid dehydrogenase catalytic" evidence="5">
    <location>
        <begin position="19"/>
        <end position="315"/>
    </location>
</feature>
<sequence length="319" mass="35323">MRIVILDGYTENPGDLSWEKLNEYGEVIIFDRTENKEEIILKRIEGAEIIITNKTPISKKIIEASKDLKLICVLATGYDVVDVIEAKAAGVTVCNVPSYGTDSVAQYSIALLLEICCHIGHHNDTVQEGVWSKCVDWCYWDYPLIELAGKTMGIIGFGRIGQAEGKIARALGMNVIAYDVNCNESGKKLAEYVDLDALYEKSDVISLHCNLTRDNQQMINKDSIAKMKDGVIIINNSRGGLINEQELADALKSGKVRAAGLDVVSTEPIAEDNPLLNIENCLITPHISWASIECRQRIMETTLSNIEAYLQKKAINVVF</sequence>
<dbReference type="SUPFAM" id="SSF52283">
    <property type="entry name" value="Formate/glycerate dehydrogenase catalytic domain-like"/>
    <property type="match status" value="1"/>
</dbReference>
<dbReference type="Pfam" id="PF00389">
    <property type="entry name" value="2-Hacid_dh"/>
    <property type="match status" value="1"/>
</dbReference>
<protein>
    <submittedName>
        <fullName evidence="7">Glycerate dehydrogenase</fullName>
    </submittedName>
</protein>
<dbReference type="InterPro" id="IPR036291">
    <property type="entry name" value="NAD(P)-bd_dom_sf"/>
</dbReference>
<gene>
    <name evidence="7" type="ORF">KGMB01110_11100</name>
</gene>
<dbReference type="Pfam" id="PF02826">
    <property type="entry name" value="2-Hacid_dh_C"/>
    <property type="match status" value="1"/>
</dbReference>
<dbReference type="Gene3D" id="3.40.50.720">
    <property type="entry name" value="NAD(P)-binding Rossmann-like Domain"/>
    <property type="match status" value="2"/>
</dbReference>
<dbReference type="RefSeq" id="WP_117603090.1">
    <property type="nucleotide sequence ID" value="NZ_BHGK01000001.1"/>
</dbReference>
<organism evidence="7 8">
    <name type="scientific">Mediterraneibacter butyricigenes</name>
    <dbReference type="NCBI Taxonomy" id="2316025"/>
    <lineage>
        <taxon>Bacteria</taxon>
        <taxon>Bacillati</taxon>
        <taxon>Bacillota</taxon>
        <taxon>Clostridia</taxon>
        <taxon>Lachnospirales</taxon>
        <taxon>Lachnospiraceae</taxon>
        <taxon>Mediterraneibacter</taxon>
    </lineage>
</organism>
<reference evidence="8" key="1">
    <citation type="submission" date="2018-09" db="EMBL/GenBank/DDBJ databases">
        <title>Draft Genome Sequence of Mediterraneibacter sp. KCTC 15684.</title>
        <authorList>
            <person name="Kim J.S."/>
            <person name="Han K.I."/>
            <person name="Suh M.K."/>
            <person name="Lee K.C."/>
            <person name="Eom M.K."/>
            <person name="Lee J.H."/>
            <person name="Park S.H."/>
            <person name="Kang S.W."/>
            <person name="Park J.E."/>
            <person name="Oh B.S."/>
            <person name="Yu S.Y."/>
            <person name="Choi S.H."/>
            <person name="Lee D.H."/>
            <person name="Yoon H."/>
            <person name="Kim B."/>
            <person name="Yang S.J."/>
            <person name="Lee J.S."/>
        </authorList>
    </citation>
    <scope>NUCLEOTIDE SEQUENCE [LARGE SCALE GENOMIC DNA]</scope>
    <source>
        <strain evidence="8">KCTC 15684</strain>
    </source>
</reference>
<evidence type="ECO:0000256" key="4">
    <source>
        <dbReference type="RuleBase" id="RU003719"/>
    </source>
</evidence>
<dbReference type="SUPFAM" id="SSF51735">
    <property type="entry name" value="NAD(P)-binding Rossmann-fold domains"/>
    <property type="match status" value="1"/>
</dbReference>
<dbReference type="PANTHER" id="PTHR43761:SF1">
    <property type="entry name" value="D-ISOMER SPECIFIC 2-HYDROXYACID DEHYDROGENASE CATALYTIC DOMAIN-CONTAINING PROTEIN-RELATED"/>
    <property type="match status" value="1"/>
</dbReference>
<name>A0A391NYP9_9FIRM</name>